<name>A0A4W4FYX3_ELEEL</name>
<dbReference type="InterPro" id="IPR009852">
    <property type="entry name" value="CENPJ_C_dom"/>
</dbReference>
<dbReference type="GO" id="GO:0061511">
    <property type="term" value="P:centriole elongation"/>
    <property type="evidence" value="ECO:0007669"/>
    <property type="project" value="TreeGrafter"/>
</dbReference>
<dbReference type="GeneTree" id="ENSGT00530000063927"/>
<dbReference type="Proteomes" id="UP000314983">
    <property type="component" value="Chromosome 3"/>
</dbReference>
<protein>
    <recommendedName>
        <fullName evidence="2">Centromere protein J C-terminal domain-containing protein</fullName>
    </recommendedName>
</protein>
<dbReference type="InterPro" id="IPR047002">
    <property type="entry name" value="Tcp10_C_sf"/>
</dbReference>
<dbReference type="OMA" id="NDQTIAM"/>
<proteinExistence type="inferred from homology"/>
<evidence type="ECO:0000313" key="3">
    <source>
        <dbReference type="Ensembl" id="ENSEEEP00000030316.2"/>
    </source>
</evidence>
<feature type="domain" description="Centromere protein J C-terminal" evidence="2">
    <location>
        <begin position="68"/>
        <end position="99"/>
    </location>
</feature>
<feature type="domain" description="Centromere protein J C-terminal" evidence="2">
    <location>
        <begin position="121"/>
        <end position="152"/>
    </location>
</feature>
<evidence type="ECO:0000259" key="2">
    <source>
        <dbReference type="Pfam" id="PF07202"/>
    </source>
</evidence>
<dbReference type="AlphaFoldDB" id="A0A4W4FYX3"/>
<reference evidence="4" key="2">
    <citation type="journal article" date="2017" name="Sci. Adv.">
        <title>A tail of two voltages: Proteomic comparison of the three electric organs of the electric eel.</title>
        <authorList>
            <person name="Traeger L.L."/>
            <person name="Sabat G."/>
            <person name="Barrett-Wilt G.A."/>
            <person name="Wells G.B."/>
            <person name="Sussman M.R."/>
        </authorList>
    </citation>
    <scope>NUCLEOTIDE SEQUENCE [LARGE SCALE GENOMIC DNA]</scope>
</reference>
<evidence type="ECO:0000256" key="1">
    <source>
        <dbReference type="ARBA" id="ARBA00005627"/>
    </source>
</evidence>
<reference evidence="4" key="1">
    <citation type="journal article" date="2014" name="Science">
        <title>Nonhuman genetics. Genomic basis for the convergent evolution of electric organs.</title>
        <authorList>
            <person name="Gallant J.R."/>
            <person name="Traeger L.L."/>
            <person name="Volkening J.D."/>
            <person name="Moffett H."/>
            <person name="Chen P.H."/>
            <person name="Novina C.D."/>
            <person name="Phillips G.N.Jr."/>
            <person name="Anand R."/>
            <person name="Wells G.B."/>
            <person name="Pinch M."/>
            <person name="Guth R."/>
            <person name="Unguez G.A."/>
            <person name="Albert J.S."/>
            <person name="Zakon H.H."/>
            <person name="Samanta M.P."/>
            <person name="Sussman M.R."/>
        </authorList>
    </citation>
    <scope>NUCLEOTIDE SEQUENCE [LARGE SCALE GENOMIC DNA]</scope>
</reference>
<dbReference type="STRING" id="8005.ENSEEEP00000030316"/>
<dbReference type="Ensembl" id="ENSEEET00000030672.2">
    <property type="protein sequence ID" value="ENSEEEP00000030316.2"/>
    <property type="gene ID" value="ENSEEEG00000014533.2"/>
</dbReference>
<reference evidence="3" key="4">
    <citation type="submission" date="2025-08" db="UniProtKB">
        <authorList>
            <consortium name="Ensembl"/>
        </authorList>
    </citation>
    <scope>IDENTIFICATION</scope>
</reference>
<comment type="similarity">
    <text evidence="1">Belongs to the TCP10 family.</text>
</comment>
<accession>A0A4W4FYX3</accession>
<dbReference type="GO" id="GO:0015631">
    <property type="term" value="F:tubulin binding"/>
    <property type="evidence" value="ECO:0007669"/>
    <property type="project" value="TreeGrafter"/>
</dbReference>
<dbReference type="PANTHER" id="PTHR10331:SF28">
    <property type="entry name" value="CENTROMERE PROTEIN J-LIKE"/>
    <property type="match status" value="1"/>
</dbReference>
<dbReference type="Pfam" id="PF07202">
    <property type="entry name" value="Tcp10_C"/>
    <property type="match status" value="2"/>
</dbReference>
<sequence length="177" mass="20792">MLWLQQIEQLLSNGSRVIVFWNGNKKEIGADQKSVTVSFFNGDVKRIQADRTVYYYHDTHITQSTFLSGLEILQFPNNQREKHYPDGTREIVFPDGTIKSIPRGLTENIFYNGQREIHTVKYKQRIYPDGTVKTVYFSGRQETKYSSGRVHIKNTKDFTFMDKKCTNWKIRNMLVLL</sequence>
<organism evidence="3 4">
    <name type="scientific">Electrophorus electricus</name>
    <name type="common">Electric eel</name>
    <name type="synonym">Gymnotus electricus</name>
    <dbReference type="NCBI Taxonomy" id="8005"/>
    <lineage>
        <taxon>Eukaryota</taxon>
        <taxon>Metazoa</taxon>
        <taxon>Chordata</taxon>
        <taxon>Craniata</taxon>
        <taxon>Vertebrata</taxon>
        <taxon>Euteleostomi</taxon>
        <taxon>Actinopterygii</taxon>
        <taxon>Neopterygii</taxon>
        <taxon>Teleostei</taxon>
        <taxon>Ostariophysi</taxon>
        <taxon>Gymnotiformes</taxon>
        <taxon>Gymnotoidei</taxon>
        <taxon>Gymnotidae</taxon>
        <taxon>Electrophorus</taxon>
    </lineage>
</organism>
<reference evidence="3" key="5">
    <citation type="submission" date="2025-09" db="UniProtKB">
        <authorList>
            <consortium name="Ensembl"/>
        </authorList>
    </citation>
    <scope>IDENTIFICATION</scope>
</reference>
<dbReference type="PANTHER" id="PTHR10331">
    <property type="entry name" value="T COMPLEX PROTEIN 10"/>
    <property type="match status" value="1"/>
</dbReference>
<dbReference type="InterPro" id="IPR026581">
    <property type="entry name" value="TCP10L/CENPJ"/>
</dbReference>
<dbReference type="Gene3D" id="2.60.450.20">
    <property type="match status" value="1"/>
</dbReference>
<dbReference type="GO" id="GO:0005813">
    <property type="term" value="C:centrosome"/>
    <property type="evidence" value="ECO:0007669"/>
    <property type="project" value="TreeGrafter"/>
</dbReference>
<evidence type="ECO:0000313" key="4">
    <source>
        <dbReference type="Proteomes" id="UP000314983"/>
    </source>
</evidence>
<dbReference type="GO" id="GO:0005814">
    <property type="term" value="C:centriole"/>
    <property type="evidence" value="ECO:0007669"/>
    <property type="project" value="TreeGrafter"/>
</dbReference>
<reference evidence="3" key="3">
    <citation type="submission" date="2020-05" db="EMBL/GenBank/DDBJ databases">
        <title>Electrophorus electricus (electric eel) genome, fEleEle1, primary haplotype.</title>
        <authorList>
            <person name="Myers G."/>
            <person name="Meyer A."/>
            <person name="Fedrigo O."/>
            <person name="Formenti G."/>
            <person name="Rhie A."/>
            <person name="Tracey A."/>
            <person name="Sims Y."/>
            <person name="Jarvis E.D."/>
        </authorList>
    </citation>
    <scope>NUCLEOTIDE SEQUENCE [LARGE SCALE GENOMIC DNA]</scope>
</reference>
<keyword evidence="4" id="KW-1185">Reference proteome</keyword>
<dbReference type="GO" id="GO:0060271">
    <property type="term" value="P:cilium assembly"/>
    <property type="evidence" value="ECO:0007669"/>
    <property type="project" value="TreeGrafter"/>
</dbReference>